<reference evidence="2 3" key="1">
    <citation type="submission" date="2024-02" db="EMBL/GenBank/DDBJ databases">
        <title>Rhodopirellula caenicola NBRC 110016.</title>
        <authorList>
            <person name="Ichikawa N."/>
            <person name="Katano-Makiyama Y."/>
            <person name="Hidaka K."/>
        </authorList>
    </citation>
    <scope>NUCLEOTIDE SEQUENCE [LARGE SCALE GENOMIC DNA]</scope>
    <source>
        <strain evidence="2 3">NBRC 110016</strain>
    </source>
</reference>
<evidence type="ECO:0000256" key="1">
    <source>
        <dbReference type="SAM" id="MobiDB-lite"/>
    </source>
</evidence>
<dbReference type="Proteomes" id="UP001416858">
    <property type="component" value="Unassembled WGS sequence"/>
</dbReference>
<gene>
    <name evidence="2" type="ORF">Rcae01_00968</name>
</gene>
<comment type="caution">
    <text evidence="2">The sequence shown here is derived from an EMBL/GenBank/DDBJ whole genome shotgun (WGS) entry which is preliminary data.</text>
</comment>
<dbReference type="EMBL" id="BAABRO010000002">
    <property type="protein sequence ID" value="GAA5505523.1"/>
    <property type="molecule type" value="Genomic_DNA"/>
</dbReference>
<feature type="compositionally biased region" description="Basic and acidic residues" evidence="1">
    <location>
        <begin position="15"/>
        <end position="25"/>
    </location>
</feature>
<protein>
    <submittedName>
        <fullName evidence="2">Uncharacterized protein</fullName>
    </submittedName>
</protein>
<feature type="region of interest" description="Disordered" evidence="1">
    <location>
        <begin position="1"/>
        <end position="42"/>
    </location>
</feature>
<accession>A0ABP9VPZ6</accession>
<evidence type="ECO:0000313" key="3">
    <source>
        <dbReference type="Proteomes" id="UP001416858"/>
    </source>
</evidence>
<keyword evidence="3" id="KW-1185">Reference proteome</keyword>
<evidence type="ECO:0000313" key="2">
    <source>
        <dbReference type="EMBL" id="GAA5505523.1"/>
    </source>
</evidence>
<sequence length="82" mass="9364">MQAIPGGFFASGSNRRRENRRDRSSRVSINAPNDPKRSRRFRTPRLLRNSWTIFTAIVPGCTHAGCFGCLDNPMRDVHNQAY</sequence>
<organism evidence="2 3">
    <name type="scientific">Novipirellula caenicola</name>
    <dbReference type="NCBI Taxonomy" id="1536901"/>
    <lineage>
        <taxon>Bacteria</taxon>
        <taxon>Pseudomonadati</taxon>
        <taxon>Planctomycetota</taxon>
        <taxon>Planctomycetia</taxon>
        <taxon>Pirellulales</taxon>
        <taxon>Pirellulaceae</taxon>
        <taxon>Novipirellula</taxon>
    </lineage>
</organism>
<name>A0ABP9VPZ6_9BACT</name>
<proteinExistence type="predicted"/>